<evidence type="ECO:0000256" key="15">
    <source>
        <dbReference type="ARBA" id="ARBA00058315"/>
    </source>
</evidence>
<evidence type="ECO:0000256" key="12">
    <source>
        <dbReference type="ARBA" id="ARBA00023212"/>
    </source>
</evidence>
<dbReference type="EMBL" id="AAKN02011958">
    <property type="status" value="NOT_ANNOTATED_CDS"/>
    <property type="molecule type" value="Genomic_DNA"/>
</dbReference>
<keyword evidence="9 20" id="KW-0547">Nucleotide-binding</keyword>
<reference evidence="25" key="1">
    <citation type="journal article" date="2011" name="Nature">
        <title>A high-resolution map of human evolutionary constraint using 29 mammals.</title>
        <authorList>
            <person name="Lindblad-Toh K."/>
            <person name="Garber M."/>
            <person name="Zuk O."/>
            <person name="Lin M.F."/>
            <person name="Parker B.J."/>
            <person name="Washietl S."/>
            <person name="Kheradpour P."/>
            <person name="Ernst J."/>
            <person name="Jordan G."/>
            <person name="Mauceli E."/>
            <person name="Ward L.D."/>
            <person name="Lowe C.B."/>
            <person name="Holloway A.K."/>
            <person name="Clamp M."/>
            <person name="Gnerre S."/>
            <person name="Alfoldi J."/>
            <person name="Beal K."/>
            <person name="Chang J."/>
            <person name="Clawson H."/>
            <person name="Cuff J."/>
            <person name="Di Palma F."/>
            <person name="Fitzgerald S."/>
            <person name="Flicek P."/>
            <person name="Guttman M."/>
            <person name="Hubisz M.J."/>
            <person name="Jaffe D.B."/>
            <person name="Jungreis I."/>
            <person name="Kent W.J."/>
            <person name="Kostka D."/>
            <person name="Lara M."/>
            <person name="Martins A.L."/>
            <person name="Massingham T."/>
            <person name="Moltke I."/>
            <person name="Raney B.J."/>
            <person name="Rasmussen M.D."/>
            <person name="Robinson J."/>
            <person name="Stark A."/>
            <person name="Vilella A.J."/>
            <person name="Wen J."/>
            <person name="Xie X."/>
            <person name="Zody M.C."/>
            <person name="Baldwin J."/>
            <person name="Bloom T."/>
            <person name="Chin C.W."/>
            <person name="Heiman D."/>
            <person name="Nicol R."/>
            <person name="Nusbaum C."/>
            <person name="Young S."/>
            <person name="Wilkinson J."/>
            <person name="Worley K.C."/>
            <person name="Kovar C.L."/>
            <person name="Muzny D.M."/>
            <person name="Gibbs R.A."/>
            <person name="Cree A."/>
            <person name="Dihn H.H."/>
            <person name="Fowler G."/>
            <person name="Jhangiani S."/>
            <person name="Joshi V."/>
            <person name="Lee S."/>
            <person name="Lewis L.R."/>
            <person name="Nazareth L.V."/>
            <person name="Okwuonu G."/>
            <person name="Santibanez J."/>
            <person name="Warren W.C."/>
            <person name="Mardis E.R."/>
            <person name="Weinstock G.M."/>
            <person name="Wilson R.K."/>
            <person name="Delehaunty K."/>
            <person name="Dooling D."/>
            <person name="Fronik C."/>
            <person name="Fulton L."/>
            <person name="Fulton B."/>
            <person name="Graves T."/>
            <person name="Minx P."/>
            <person name="Sodergren E."/>
            <person name="Birney E."/>
            <person name="Margulies E.H."/>
            <person name="Herrero J."/>
            <person name="Green E.D."/>
            <person name="Haussler D."/>
            <person name="Siepel A."/>
            <person name="Goldman N."/>
            <person name="Pollard K.S."/>
            <person name="Pedersen J.S."/>
            <person name="Lander E.S."/>
            <person name="Kellis M."/>
        </authorList>
    </citation>
    <scope>NUCLEOTIDE SEQUENCE [LARGE SCALE GENOMIC DNA]</scope>
    <source>
        <strain evidence="25">2N</strain>
    </source>
</reference>
<feature type="compositionally biased region" description="Low complexity" evidence="21">
    <location>
        <begin position="324"/>
        <end position="347"/>
    </location>
</feature>
<dbReference type="CDD" id="cd17141">
    <property type="entry name" value="DCX1_DCLK2"/>
    <property type="match status" value="1"/>
</dbReference>
<dbReference type="InterPro" id="IPR036572">
    <property type="entry name" value="Doublecortin_dom_sf"/>
</dbReference>
<dbReference type="FunFam" id="1.10.510.10:FF:000066">
    <property type="entry name" value="Serine/threonine-protein kinase DCLK1 isoform 2"/>
    <property type="match status" value="1"/>
</dbReference>
<evidence type="ECO:0000256" key="9">
    <source>
        <dbReference type="ARBA" id="ARBA00022741"/>
    </source>
</evidence>
<evidence type="ECO:0000256" key="2">
    <source>
        <dbReference type="ARBA" id="ARBA00005354"/>
    </source>
</evidence>
<dbReference type="GO" id="GO:0005524">
    <property type="term" value="F:ATP binding"/>
    <property type="evidence" value="ECO:0007669"/>
    <property type="project" value="UniProtKB-UniRule"/>
</dbReference>
<dbReference type="EC" id="2.7.11.1" evidence="3"/>
<dbReference type="PROSITE" id="PS00107">
    <property type="entry name" value="PROTEIN_KINASE_ATP"/>
    <property type="match status" value="1"/>
</dbReference>
<keyword evidence="6" id="KW-0597">Phosphoprotein</keyword>
<evidence type="ECO:0000256" key="8">
    <source>
        <dbReference type="ARBA" id="ARBA00022737"/>
    </source>
</evidence>
<dbReference type="GO" id="GO:0007417">
    <property type="term" value="P:central nervous system development"/>
    <property type="evidence" value="ECO:0007669"/>
    <property type="project" value="UniProtKB-ARBA"/>
</dbReference>
<evidence type="ECO:0000256" key="13">
    <source>
        <dbReference type="ARBA" id="ARBA00047899"/>
    </source>
</evidence>
<feature type="compositionally biased region" description="Low complexity" evidence="21">
    <location>
        <begin position="300"/>
        <end position="312"/>
    </location>
</feature>
<accession>A0A286XQM6</accession>
<dbReference type="AlphaFoldDB" id="A0A286XQM6"/>
<evidence type="ECO:0000256" key="7">
    <source>
        <dbReference type="ARBA" id="ARBA00022679"/>
    </source>
</evidence>
<keyword evidence="25" id="KW-1185">Reference proteome</keyword>
<feature type="domain" description="Protein kinase" evidence="22">
    <location>
        <begin position="394"/>
        <end position="668"/>
    </location>
</feature>
<dbReference type="FunFam" id="3.30.200.20:FF:000057">
    <property type="entry name" value="Serine/threonine-protein kinase DCLK1 isoform 2"/>
    <property type="match status" value="1"/>
</dbReference>
<feature type="compositionally biased region" description="Basic and acidic residues" evidence="21">
    <location>
        <begin position="7"/>
        <end position="19"/>
    </location>
</feature>
<dbReference type="FunFam" id="3.10.20.230:FF:000001">
    <property type="entry name" value="serine/threonine-protein kinase DCLK1 isoform X1"/>
    <property type="match status" value="1"/>
</dbReference>
<keyword evidence="4" id="KW-0963">Cytoplasm</keyword>
<evidence type="ECO:0000256" key="21">
    <source>
        <dbReference type="SAM" id="MobiDB-lite"/>
    </source>
</evidence>
<feature type="region of interest" description="Disordered" evidence="21">
    <location>
        <begin position="300"/>
        <end position="351"/>
    </location>
</feature>
<dbReference type="Proteomes" id="UP000005447">
    <property type="component" value="Unassembled WGS sequence"/>
</dbReference>
<evidence type="ECO:0000256" key="6">
    <source>
        <dbReference type="ARBA" id="ARBA00022553"/>
    </source>
</evidence>
<evidence type="ECO:0000256" key="19">
    <source>
        <dbReference type="ARBA" id="ARBA00080759"/>
    </source>
</evidence>
<evidence type="ECO:0000256" key="17">
    <source>
        <dbReference type="ARBA" id="ARBA00079695"/>
    </source>
</evidence>
<protein>
    <recommendedName>
        <fullName evidence="16">Serine/threonine-protein kinase DCLK2</fullName>
        <ecNumber evidence="3">2.7.11.1</ecNumber>
    </recommendedName>
    <alternativeName>
        <fullName evidence="19">CaMK-like CREB regulatory kinase 2</fullName>
    </alternativeName>
    <alternativeName>
        <fullName evidence="17">Doublecortin-like and CAM kinase-like 2</fullName>
    </alternativeName>
    <alternativeName>
        <fullName evidence="18">Doublecortin-like kinase 2</fullName>
    </alternativeName>
</protein>
<dbReference type="GO" id="GO:1900181">
    <property type="term" value="P:negative regulation of protein localization to nucleus"/>
    <property type="evidence" value="ECO:0007669"/>
    <property type="project" value="UniProtKB-ARBA"/>
</dbReference>
<evidence type="ECO:0000259" key="23">
    <source>
        <dbReference type="PROSITE" id="PS50309"/>
    </source>
</evidence>
<dbReference type="GeneTree" id="ENSGT00940000154895"/>
<dbReference type="GO" id="GO:0005856">
    <property type="term" value="C:cytoskeleton"/>
    <property type="evidence" value="ECO:0007669"/>
    <property type="project" value="UniProtKB-SubCell"/>
</dbReference>
<evidence type="ECO:0000256" key="1">
    <source>
        <dbReference type="ARBA" id="ARBA00004245"/>
    </source>
</evidence>
<evidence type="ECO:0000256" key="16">
    <source>
        <dbReference type="ARBA" id="ARBA00070436"/>
    </source>
</evidence>
<dbReference type="InterPro" id="IPR003533">
    <property type="entry name" value="Doublecortin_dom"/>
</dbReference>
<dbReference type="SMART" id="SM00537">
    <property type="entry name" value="DCX"/>
    <property type="match status" value="2"/>
</dbReference>
<sequence>MASARSIELEHFEERDKRPRPGSRRGAPSSSGGSSGSGPKGNGLIPSPAHSAHCSFYRTRTLQALSSEKKAKKARFYRNGDRYFKGLVFAISSDRFRSFDALLMELTRSLSDNVNLPQGVRTIYTIDGSRKVTSLDELLEGESYVCASNEPFRKVDYTKNVNPNWSVNIKGGATRSLASTAPVKSEVKESKDFIKPKLVTVIRSGVKPRKAVRILLNKKTAHSFEQVLTDITEAIKLDSGVVKRLCTLDGKQVTCLQDFFGDDDVFIACGPEKFRYAQDDFVLDHSECRVLKSSYSRSSAVKYSGSKSPGPSRRSKSPASVNGTPSSQLSTPKSTKSSSSSPTSPGSFRGLKQISAHGRTSSNVNGGPDLDRCMSPEGLNGNRCSESSTLLEKYRIGKVIGDGNFAVVKECMDRSTGKEFALKIIDKAKCCGKEHLIENEVSILRRVKHPNIIMLVEEMETTTELFLVMELVKGGDLFDAITSSTKYTERDGSAMVYNLANALRYLHGLSIVHRDIKPENLLVCEYPDGTKSLKLGDFGLATVVEGPLYTVCGTPTYVAPEIIAETGYGLKVDIWAAGVITYILLCGFPPFRSENNLQEDLFDQILAGKLEFPAPYWDNITDSAKDDASQENNMQAEVTGKLKQHFNNALPKQNSTTTGVSVIMVSGA</sequence>
<feature type="domain" description="Doublecortin" evidence="23">
    <location>
        <begin position="197"/>
        <end position="280"/>
    </location>
</feature>
<gene>
    <name evidence="24" type="primary">DCLK2</name>
</gene>
<comment type="function">
    <text evidence="15">Protein kinase with a significantly reduced Ca(2+)+/CAM affinity and dependence compared to other members of the CaMK family. May play a role in the down-regulation of CRE-dependent gene activation probably by phosphorylation of the CREB coactivator CRTC2/TORC2 and the resulting retention of TORC2 in the cytoplasm.</text>
</comment>
<keyword evidence="11 20" id="KW-0067">ATP-binding</keyword>
<evidence type="ECO:0000256" key="14">
    <source>
        <dbReference type="ARBA" id="ARBA00048679"/>
    </source>
</evidence>
<dbReference type="GO" id="GO:0004674">
    <property type="term" value="F:protein serine/threonine kinase activity"/>
    <property type="evidence" value="ECO:0007669"/>
    <property type="project" value="UniProtKB-KW"/>
</dbReference>
<name>A0A286XQM6_CAVPO</name>
<comment type="similarity">
    <text evidence="2">Belongs to the protein kinase superfamily. CAMK Ser/Thr protein kinase family. CaMK subfamily.</text>
</comment>
<dbReference type="InterPro" id="IPR011009">
    <property type="entry name" value="Kinase-like_dom_sf"/>
</dbReference>
<dbReference type="SMART" id="SM00220">
    <property type="entry name" value="S_TKc"/>
    <property type="match status" value="1"/>
</dbReference>
<dbReference type="GO" id="GO:0034504">
    <property type="term" value="P:protein localization to nucleus"/>
    <property type="evidence" value="ECO:0007669"/>
    <property type="project" value="UniProtKB-ARBA"/>
</dbReference>
<proteinExistence type="inferred from homology"/>
<organism evidence="24 25">
    <name type="scientific">Cavia porcellus</name>
    <name type="common">Guinea pig</name>
    <dbReference type="NCBI Taxonomy" id="10141"/>
    <lineage>
        <taxon>Eukaryota</taxon>
        <taxon>Metazoa</taxon>
        <taxon>Chordata</taxon>
        <taxon>Craniata</taxon>
        <taxon>Vertebrata</taxon>
        <taxon>Euteleostomi</taxon>
        <taxon>Mammalia</taxon>
        <taxon>Eutheria</taxon>
        <taxon>Euarchontoglires</taxon>
        <taxon>Glires</taxon>
        <taxon>Rodentia</taxon>
        <taxon>Hystricomorpha</taxon>
        <taxon>Caviidae</taxon>
        <taxon>Cavia</taxon>
    </lineage>
</organism>
<keyword evidence="7" id="KW-0808">Transferase</keyword>
<keyword evidence="10" id="KW-0418">Kinase</keyword>
<dbReference type="PROSITE" id="PS50011">
    <property type="entry name" value="PROTEIN_KINASE_DOM"/>
    <property type="match status" value="1"/>
</dbReference>
<keyword evidence="8" id="KW-0677">Repeat</keyword>
<feature type="binding site" evidence="20">
    <location>
        <position position="423"/>
    </location>
    <ligand>
        <name>ATP</name>
        <dbReference type="ChEBI" id="CHEBI:30616"/>
    </ligand>
</feature>
<evidence type="ECO:0000313" key="24">
    <source>
        <dbReference type="Ensembl" id="ENSCPOP00000027576.1"/>
    </source>
</evidence>
<feature type="domain" description="Doublecortin" evidence="23">
    <location>
        <begin position="72"/>
        <end position="158"/>
    </location>
</feature>
<keyword evidence="5" id="KW-0723">Serine/threonine-protein kinase</keyword>
<evidence type="ECO:0000256" key="10">
    <source>
        <dbReference type="ARBA" id="ARBA00022777"/>
    </source>
</evidence>
<feature type="region of interest" description="Disordered" evidence="21">
    <location>
        <begin position="1"/>
        <end position="45"/>
    </location>
</feature>
<reference evidence="24" key="2">
    <citation type="submission" date="2025-08" db="UniProtKB">
        <authorList>
            <consortium name="Ensembl"/>
        </authorList>
    </citation>
    <scope>IDENTIFICATION</scope>
    <source>
        <strain evidence="24">2N</strain>
    </source>
</reference>
<evidence type="ECO:0000256" key="4">
    <source>
        <dbReference type="ARBA" id="ARBA00022490"/>
    </source>
</evidence>
<reference evidence="24" key="3">
    <citation type="submission" date="2025-09" db="UniProtKB">
        <authorList>
            <consortium name="Ensembl"/>
        </authorList>
    </citation>
    <scope>IDENTIFICATION</scope>
    <source>
        <strain evidence="24">2N</strain>
    </source>
</reference>
<dbReference type="Ensembl" id="ENSCPOT00000042488.1">
    <property type="protein sequence ID" value="ENSCPOP00000027576.1"/>
    <property type="gene ID" value="ENSCPOG00000008193.4"/>
</dbReference>
<keyword evidence="12" id="KW-0206">Cytoskeleton</keyword>
<dbReference type="EMBL" id="AAKN02011957">
    <property type="status" value="NOT_ANNOTATED_CDS"/>
    <property type="molecule type" value="Genomic_DNA"/>
</dbReference>
<dbReference type="InterPro" id="IPR017441">
    <property type="entry name" value="Protein_kinase_ATP_BS"/>
</dbReference>
<comment type="catalytic activity">
    <reaction evidence="13">
        <text>L-threonyl-[protein] + ATP = O-phospho-L-threonyl-[protein] + ADP + H(+)</text>
        <dbReference type="Rhea" id="RHEA:46608"/>
        <dbReference type="Rhea" id="RHEA-COMP:11060"/>
        <dbReference type="Rhea" id="RHEA-COMP:11605"/>
        <dbReference type="ChEBI" id="CHEBI:15378"/>
        <dbReference type="ChEBI" id="CHEBI:30013"/>
        <dbReference type="ChEBI" id="CHEBI:30616"/>
        <dbReference type="ChEBI" id="CHEBI:61977"/>
        <dbReference type="ChEBI" id="CHEBI:456216"/>
        <dbReference type="EC" id="2.7.11.1"/>
    </reaction>
</comment>
<dbReference type="Gene3D" id="3.30.200.20">
    <property type="entry name" value="Phosphorylase Kinase, domain 1"/>
    <property type="match status" value="1"/>
</dbReference>
<comment type="catalytic activity">
    <reaction evidence="14">
        <text>L-seryl-[protein] + ATP = O-phospho-L-seryl-[protein] + ADP + H(+)</text>
        <dbReference type="Rhea" id="RHEA:17989"/>
        <dbReference type="Rhea" id="RHEA-COMP:9863"/>
        <dbReference type="Rhea" id="RHEA-COMP:11604"/>
        <dbReference type="ChEBI" id="CHEBI:15378"/>
        <dbReference type="ChEBI" id="CHEBI:29999"/>
        <dbReference type="ChEBI" id="CHEBI:30616"/>
        <dbReference type="ChEBI" id="CHEBI:83421"/>
        <dbReference type="ChEBI" id="CHEBI:456216"/>
        <dbReference type="EC" id="2.7.11.1"/>
    </reaction>
</comment>
<dbReference type="PANTHER" id="PTHR24347">
    <property type="entry name" value="SERINE/THREONINE-PROTEIN KINASE"/>
    <property type="match status" value="1"/>
</dbReference>
<evidence type="ECO:0000259" key="22">
    <source>
        <dbReference type="PROSITE" id="PS50011"/>
    </source>
</evidence>
<evidence type="ECO:0000313" key="25">
    <source>
        <dbReference type="Proteomes" id="UP000005447"/>
    </source>
</evidence>
<dbReference type="Pfam" id="PF00069">
    <property type="entry name" value="Pkinase"/>
    <property type="match status" value="1"/>
</dbReference>
<dbReference type="VEuPathDB" id="HostDB:ENSCPOG00000008193"/>
<dbReference type="CDD" id="cd17069">
    <property type="entry name" value="DCX2"/>
    <property type="match status" value="1"/>
</dbReference>
<dbReference type="Gene3D" id="3.10.20.230">
    <property type="entry name" value="Doublecortin domain"/>
    <property type="match status" value="2"/>
</dbReference>
<dbReference type="Pfam" id="PF03607">
    <property type="entry name" value="DCX"/>
    <property type="match status" value="2"/>
</dbReference>
<evidence type="ECO:0000256" key="18">
    <source>
        <dbReference type="ARBA" id="ARBA00079902"/>
    </source>
</evidence>
<dbReference type="Bgee" id="ENSCPOG00000008193">
    <property type="expression patterns" value="Expressed in frontal cortex and 12 other cell types or tissues"/>
</dbReference>
<evidence type="ECO:0000256" key="11">
    <source>
        <dbReference type="ARBA" id="ARBA00022840"/>
    </source>
</evidence>
<dbReference type="PROSITE" id="PS50309">
    <property type="entry name" value="DC"/>
    <property type="match status" value="2"/>
</dbReference>
<evidence type="ECO:0000256" key="20">
    <source>
        <dbReference type="PROSITE-ProRule" id="PRU10141"/>
    </source>
</evidence>
<dbReference type="FunFam" id="3.10.20.230:FF:000002">
    <property type="entry name" value="serine/threonine-protein kinase DCLK2 isoform X1"/>
    <property type="match status" value="1"/>
</dbReference>
<evidence type="ECO:0000256" key="5">
    <source>
        <dbReference type="ARBA" id="ARBA00022527"/>
    </source>
</evidence>
<evidence type="ECO:0000256" key="3">
    <source>
        <dbReference type="ARBA" id="ARBA00012513"/>
    </source>
</evidence>
<dbReference type="InterPro" id="IPR000719">
    <property type="entry name" value="Prot_kinase_dom"/>
</dbReference>
<dbReference type="InterPro" id="IPR008271">
    <property type="entry name" value="Ser/Thr_kinase_AS"/>
</dbReference>
<dbReference type="SUPFAM" id="SSF56112">
    <property type="entry name" value="Protein kinase-like (PK-like)"/>
    <property type="match status" value="1"/>
</dbReference>
<dbReference type="SUPFAM" id="SSF89837">
    <property type="entry name" value="Doublecortin (DC)"/>
    <property type="match status" value="2"/>
</dbReference>
<dbReference type="GO" id="GO:0035556">
    <property type="term" value="P:intracellular signal transduction"/>
    <property type="evidence" value="ECO:0007669"/>
    <property type="project" value="InterPro"/>
</dbReference>
<dbReference type="Gene3D" id="1.10.510.10">
    <property type="entry name" value="Transferase(Phosphotransferase) domain 1"/>
    <property type="match status" value="1"/>
</dbReference>
<dbReference type="PROSITE" id="PS00108">
    <property type="entry name" value="PROTEIN_KINASE_ST"/>
    <property type="match status" value="1"/>
</dbReference>
<comment type="subcellular location">
    <subcellularLocation>
        <location evidence="1">Cytoplasm</location>
        <location evidence="1">Cytoskeleton</location>
    </subcellularLocation>
</comment>